<dbReference type="OrthoDB" id="3678099at2759"/>
<proteinExistence type="predicted"/>
<reference evidence="2" key="1">
    <citation type="journal article" date="2019" name="bioRxiv">
        <title>Genomics, evolutionary history and diagnostics of the Alternaria alternata species group including apple and Asian pear pathotypes.</title>
        <authorList>
            <person name="Armitage A.D."/>
            <person name="Cockerton H.M."/>
            <person name="Sreenivasaprasad S."/>
            <person name="Woodhall J.W."/>
            <person name="Lane C.R."/>
            <person name="Harrison R.J."/>
            <person name="Clarkson J.P."/>
        </authorList>
    </citation>
    <scope>NUCLEOTIDE SEQUENCE [LARGE SCALE GENOMIC DNA]</scope>
    <source>
        <strain evidence="2">RGR 97.0016</strain>
    </source>
</reference>
<accession>A0A4Q4SQ90</accession>
<dbReference type="Proteomes" id="UP000293823">
    <property type="component" value="Unassembled WGS sequence"/>
</dbReference>
<keyword evidence="2" id="KW-1185">Reference proteome</keyword>
<dbReference type="EMBL" id="PEJP01000002">
    <property type="protein sequence ID" value="RYO73067.1"/>
    <property type="molecule type" value="Genomic_DNA"/>
</dbReference>
<evidence type="ECO:0000313" key="1">
    <source>
        <dbReference type="EMBL" id="RYO73067.1"/>
    </source>
</evidence>
<protein>
    <recommendedName>
        <fullName evidence="3">F-box domain-containing protein</fullName>
    </recommendedName>
</protein>
<name>A0A4Q4SQ90_9PLEO</name>
<organism evidence="1 2">
    <name type="scientific">Alternaria arborescens</name>
    <dbReference type="NCBI Taxonomy" id="156630"/>
    <lineage>
        <taxon>Eukaryota</taxon>
        <taxon>Fungi</taxon>
        <taxon>Dikarya</taxon>
        <taxon>Ascomycota</taxon>
        <taxon>Pezizomycotina</taxon>
        <taxon>Dothideomycetes</taxon>
        <taxon>Pleosporomycetidae</taxon>
        <taxon>Pleosporales</taxon>
        <taxon>Pleosporineae</taxon>
        <taxon>Pleosporaceae</taxon>
        <taxon>Alternaria</taxon>
        <taxon>Alternaria sect. Alternaria</taxon>
    </lineage>
</organism>
<dbReference type="AlphaFoldDB" id="A0A4Q4SQ90"/>
<sequence>MHDNFAPPTGLLELPGELRNRIYDFAQESGQVRVVYKQSLHLEQVEQTSRQFCGLTQVCRKLRVEYLPVYNAQTIVSIDWLHTASYIDTFILPAGVEPEQARGNLIVRIPASHGESVEERVPTQAIIDLIALSKKAPQVTIKFDESAWFVPLLCTLRRRYRTLL</sequence>
<evidence type="ECO:0008006" key="3">
    <source>
        <dbReference type="Google" id="ProtNLM"/>
    </source>
</evidence>
<comment type="caution">
    <text evidence="1">The sequence shown here is derived from an EMBL/GenBank/DDBJ whole genome shotgun (WGS) entry which is preliminary data.</text>
</comment>
<evidence type="ECO:0000313" key="2">
    <source>
        <dbReference type="Proteomes" id="UP000293823"/>
    </source>
</evidence>
<gene>
    <name evidence="1" type="ORF">AA0113_g616</name>
</gene>